<sequence length="438" mass="48105">MEEYPFSVPDWVQQACMLVLAISLVATVEASQEHSHRLLNDNGFKSYETQHEPVAPSGGWRVMQDGVVFATFNRQGKPRGATELVSQNWWMGMGSRAVGKGLITVRGMLSLEPLTLPGNGYSELFQTGETYRNQALTDRQHPHDFVMQLTAAWRQSLSSRTDITVAGGPVGEATLGPVAFMHRLSAAENPFAPLGHHTFDSTHIAKGVFAVRVDHGPLAVEGSAFHGGEPDEVRWGISDVGALDSWATRVWLRPDAHWAFQVSHGFLKQPEALEPGNLRRTTASVAWLKESEVGFTALTAAYGQNRRDHGVTFSDAFFVEASHRSSPHVIYGRFEGVDVETGLLLGSSEHTGMDHVESVFAVTVGALRDLPQFGRFEMGFGGDVTVHAAPARLATAYGSRPVSFKMFFRLRPPVSSMGRMRNGTMMQPMMQPMRRGGR</sequence>
<dbReference type="EMBL" id="UINC01004652">
    <property type="protein sequence ID" value="SVA15893.1"/>
    <property type="molecule type" value="Genomic_DNA"/>
</dbReference>
<name>A0A381TPA9_9ZZZZ</name>
<accession>A0A381TPA9</accession>
<gene>
    <name evidence="1" type="ORF">METZ01_LOCUS68747</name>
</gene>
<protein>
    <recommendedName>
        <fullName evidence="2">Alginate export domain-containing protein</fullName>
    </recommendedName>
</protein>
<reference evidence="1" key="1">
    <citation type="submission" date="2018-05" db="EMBL/GenBank/DDBJ databases">
        <authorList>
            <person name="Lanie J.A."/>
            <person name="Ng W.-L."/>
            <person name="Kazmierczak K.M."/>
            <person name="Andrzejewski T.M."/>
            <person name="Davidsen T.M."/>
            <person name="Wayne K.J."/>
            <person name="Tettelin H."/>
            <person name="Glass J.I."/>
            <person name="Rusch D."/>
            <person name="Podicherti R."/>
            <person name="Tsui H.-C.T."/>
            <person name="Winkler M.E."/>
        </authorList>
    </citation>
    <scope>NUCLEOTIDE SEQUENCE</scope>
</reference>
<organism evidence="1">
    <name type="scientific">marine metagenome</name>
    <dbReference type="NCBI Taxonomy" id="408172"/>
    <lineage>
        <taxon>unclassified sequences</taxon>
        <taxon>metagenomes</taxon>
        <taxon>ecological metagenomes</taxon>
    </lineage>
</organism>
<evidence type="ECO:0008006" key="2">
    <source>
        <dbReference type="Google" id="ProtNLM"/>
    </source>
</evidence>
<evidence type="ECO:0000313" key="1">
    <source>
        <dbReference type="EMBL" id="SVA15893.1"/>
    </source>
</evidence>
<proteinExistence type="predicted"/>
<dbReference type="AlphaFoldDB" id="A0A381TPA9"/>